<dbReference type="AlphaFoldDB" id="A0A1W4XW93"/>
<gene>
    <name evidence="3" type="primary">LOC108745145</name>
</gene>
<protein>
    <submittedName>
        <fullName evidence="3">Uncharacterized protein LOC108745145 isoform X1</fullName>
    </submittedName>
</protein>
<keyword evidence="2" id="KW-1185">Reference proteome</keyword>
<evidence type="ECO:0000313" key="3">
    <source>
        <dbReference type="RefSeq" id="XP_018336748.1"/>
    </source>
</evidence>
<evidence type="ECO:0000313" key="2">
    <source>
        <dbReference type="Proteomes" id="UP000192223"/>
    </source>
</evidence>
<feature type="region of interest" description="Disordered" evidence="1">
    <location>
        <begin position="1"/>
        <end position="68"/>
    </location>
</feature>
<dbReference type="Proteomes" id="UP000192223">
    <property type="component" value="Unplaced"/>
</dbReference>
<sequence length="140" mass="16396">MRSSDNRCSSDSSLSMESESGTKPRRLSQIFDPLTRLHELTRETRSTPSSPRLLPRRKGSEQPKQQGPIVQPFAAYEMLDGSSGLHRHHYEPNQEPINWQERCLELQLELHRSRTQATRTRDMLREKVREDMRHSACNVW</sequence>
<reference evidence="3" key="1">
    <citation type="submission" date="2025-08" db="UniProtKB">
        <authorList>
            <consortium name="RefSeq"/>
        </authorList>
    </citation>
    <scope>IDENTIFICATION</scope>
    <source>
        <tissue evidence="3">Entire body</tissue>
    </source>
</reference>
<name>A0A1W4XW93_AGRPL</name>
<dbReference type="RefSeq" id="XP_018336748.1">
    <property type="nucleotide sequence ID" value="XM_018481246.1"/>
</dbReference>
<dbReference type="OrthoDB" id="7670977at2759"/>
<dbReference type="InParanoid" id="A0A1W4XW93"/>
<feature type="compositionally biased region" description="Low complexity" evidence="1">
    <location>
        <begin position="1"/>
        <end position="19"/>
    </location>
</feature>
<organism evidence="2 3">
    <name type="scientific">Agrilus planipennis</name>
    <name type="common">Emerald ash borer</name>
    <name type="synonym">Agrilus marcopoli</name>
    <dbReference type="NCBI Taxonomy" id="224129"/>
    <lineage>
        <taxon>Eukaryota</taxon>
        <taxon>Metazoa</taxon>
        <taxon>Ecdysozoa</taxon>
        <taxon>Arthropoda</taxon>
        <taxon>Hexapoda</taxon>
        <taxon>Insecta</taxon>
        <taxon>Pterygota</taxon>
        <taxon>Neoptera</taxon>
        <taxon>Endopterygota</taxon>
        <taxon>Coleoptera</taxon>
        <taxon>Polyphaga</taxon>
        <taxon>Elateriformia</taxon>
        <taxon>Buprestoidea</taxon>
        <taxon>Buprestidae</taxon>
        <taxon>Agrilinae</taxon>
        <taxon>Agrilus</taxon>
    </lineage>
</organism>
<proteinExistence type="predicted"/>
<evidence type="ECO:0000256" key="1">
    <source>
        <dbReference type="SAM" id="MobiDB-lite"/>
    </source>
</evidence>
<dbReference type="KEGG" id="apln:108745145"/>
<accession>A0A1W4XW93</accession>
<dbReference type="GeneID" id="108745145"/>
<feature type="compositionally biased region" description="Basic and acidic residues" evidence="1">
    <location>
        <begin position="35"/>
        <end position="45"/>
    </location>
</feature>